<evidence type="ECO:0000256" key="1">
    <source>
        <dbReference type="SAM" id="Phobius"/>
    </source>
</evidence>
<comment type="caution">
    <text evidence="2">The sequence shown here is derived from an EMBL/GenBank/DDBJ whole genome shotgun (WGS) entry which is preliminary data.</text>
</comment>
<dbReference type="Proteomes" id="UP000639772">
    <property type="component" value="Chromosome 1"/>
</dbReference>
<evidence type="ECO:0000313" key="2">
    <source>
        <dbReference type="EMBL" id="KAG0504055.1"/>
    </source>
</evidence>
<name>A0A835VNX0_VANPL</name>
<protein>
    <submittedName>
        <fullName evidence="2">Uncharacterized protein</fullName>
    </submittedName>
</protein>
<keyword evidence="1" id="KW-0812">Transmembrane</keyword>
<keyword evidence="1" id="KW-1133">Transmembrane helix</keyword>
<dbReference type="AlphaFoldDB" id="A0A835VNX0"/>
<feature type="transmembrane region" description="Helical" evidence="1">
    <location>
        <begin position="166"/>
        <end position="186"/>
    </location>
</feature>
<keyword evidence="1" id="KW-0472">Membrane</keyword>
<proteinExistence type="predicted"/>
<feature type="transmembrane region" description="Helical" evidence="1">
    <location>
        <begin position="31"/>
        <end position="49"/>
    </location>
</feature>
<gene>
    <name evidence="2" type="ORF">HPP92_004127</name>
</gene>
<dbReference type="EMBL" id="JADCNM010000001">
    <property type="protein sequence ID" value="KAG0504055.1"/>
    <property type="molecule type" value="Genomic_DNA"/>
</dbReference>
<organism evidence="2 3">
    <name type="scientific">Vanilla planifolia</name>
    <name type="common">Vanilla</name>
    <dbReference type="NCBI Taxonomy" id="51239"/>
    <lineage>
        <taxon>Eukaryota</taxon>
        <taxon>Viridiplantae</taxon>
        <taxon>Streptophyta</taxon>
        <taxon>Embryophyta</taxon>
        <taxon>Tracheophyta</taxon>
        <taxon>Spermatophyta</taxon>
        <taxon>Magnoliopsida</taxon>
        <taxon>Liliopsida</taxon>
        <taxon>Asparagales</taxon>
        <taxon>Orchidaceae</taxon>
        <taxon>Vanilloideae</taxon>
        <taxon>Vanilleae</taxon>
        <taxon>Vanilla</taxon>
    </lineage>
</organism>
<sequence length="303" mass="33369">MMISGNESTAIGESEQQTAVGFSLRPSQVEMYVYASIAFFGFVVLAAPIQTSLFGPFAKPGPIHQKAAKFSDADMVLHIWAAAPPWMRSQPVLRLGSIDLIRLPKGICSILLFCPPIIPFYMDIQKSVDSSSFGRCPKMLEAIFLKENLTFMAPSRPQRNLSVVRLAELCSALLFVVLSLIIALIVRSLQVSNMQVKGMEIITGNILKSSSRRLQLTGVDVWGNADVLIAHDACKTGRIGTSKRLFIDDVEVLFGMADVEQFAFGINNAKTALFSSIGKLLFKVPWKEKREIVCLSRRVGVLL</sequence>
<accession>A0A835VNX0</accession>
<evidence type="ECO:0000313" key="3">
    <source>
        <dbReference type="Proteomes" id="UP000639772"/>
    </source>
</evidence>
<reference evidence="2 3" key="1">
    <citation type="journal article" date="2020" name="Nat. Food">
        <title>A phased Vanilla planifolia genome enables genetic improvement of flavour and production.</title>
        <authorList>
            <person name="Hasing T."/>
            <person name="Tang H."/>
            <person name="Brym M."/>
            <person name="Khazi F."/>
            <person name="Huang T."/>
            <person name="Chambers A.H."/>
        </authorList>
    </citation>
    <scope>NUCLEOTIDE SEQUENCE [LARGE SCALE GENOMIC DNA]</scope>
    <source>
        <tissue evidence="2">Leaf</tissue>
    </source>
</reference>